<dbReference type="RefSeq" id="WP_078453705.1">
    <property type="nucleotide sequence ID" value="NZ_MPNX01000045.1"/>
</dbReference>
<feature type="region of interest" description="Disordered" evidence="1">
    <location>
        <begin position="190"/>
        <end position="213"/>
    </location>
</feature>
<proteinExistence type="predicted"/>
<name>A0A1T2CG33_SOVGS</name>
<protein>
    <submittedName>
        <fullName evidence="2">Uncharacterized protein</fullName>
    </submittedName>
</protein>
<sequence length="213" mass="23601">MNRKDVKDVEVVDDEDEVDGLEISALANASSEFFKVAHDLSTFLQQKGAMRLVIFNDHAVEYVRIKAIVGGKLDNTSQVLLPQPLIKGGEPGNIMSFGYLMSKYPLSLELNVKRFDEDQLDSITVNIEWSRDNKKNKASISVNENDASAGGFSQLLRVRPQNHEDYEATLLSIGKDTQVCLTRGITIDNPTAKTASGKATRKGKASRKRTNTR</sequence>
<accession>A0A1T2CG33</accession>
<dbReference type="EMBL" id="MPNX01000045">
    <property type="protein sequence ID" value="OOY33779.1"/>
    <property type="molecule type" value="Genomic_DNA"/>
</dbReference>
<evidence type="ECO:0000256" key="1">
    <source>
        <dbReference type="SAM" id="MobiDB-lite"/>
    </source>
</evidence>
<evidence type="ECO:0000313" key="3">
    <source>
        <dbReference type="Proteomes" id="UP000190962"/>
    </source>
</evidence>
<dbReference type="AlphaFoldDB" id="A0A1T2CG33"/>
<organism evidence="2 3">
    <name type="scientific">Solemya velum gill symbiont</name>
    <dbReference type="NCBI Taxonomy" id="2340"/>
    <lineage>
        <taxon>Bacteria</taxon>
        <taxon>Pseudomonadati</taxon>
        <taxon>Pseudomonadota</taxon>
        <taxon>Gammaproteobacteria</taxon>
        <taxon>sulfur-oxidizing symbionts</taxon>
    </lineage>
</organism>
<reference evidence="2 3" key="1">
    <citation type="submission" date="2016-11" db="EMBL/GenBank/DDBJ databases">
        <title>Mixed transmission modes and dynamic genome evolution in an obligate animal-bacterial symbiosis.</title>
        <authorList>
            <person name="Russell S.L."/>
            <person name="Corbett-Detig R.B."/>
            <person name="Cavanaugh C.M."/>
        </authorList>
    </citation>
    <scope>NUCLEOTIDE SEQUENCE [LARGE SCALE GENOMIC DNA]</scope>
    <source>
        <strain evidence="2">MA-KB16</strain>
    </source>
</reference>
<gene>
    <name evidence="2" type="ORF">BOV88_13465</name>
</gene>
<dbReference type="Proteomes" id="UP000190962">
    <property type="component" value="Unassembled WGS sequence"/>
</dbReference>
<feature type="compositionally biased region" description="Basic residues" evidence="1">
    <location>
        <begin position="199"/>
        <end position="213"/>
    </location>
</feature>
<comment type="caution">
    <text evidence="2">The sequence shown here is derived from an EMBL/GenBank/DDBJ whole genome shotgun (WGS) entry which is preliminary data.</text>
</comment>
<evidence type="ECO:0000313" key="2">
    <source>
        <dbReference type="EMBL" id="OOY33779.1"/>
    </source>
</evidence>